<sequence length="97" mass="10595">MHSVDTRFPLVKLSLCDIVTACGFDVDTSIDLIDQVLNHLQNDEQTIVASISFACDSLKKGRARGEQYPGEHLSRPPPAPPAQPRALSALMSFANIF</sequence>
<gene>
    <name evidence="2" type="ORF">EVAR_88149_1</name>
</gene>
<comment type="caution">
    <text evidence="2">The sequence shown here is derived from an EMBL/GenBank/DDBJ whole genome shotgun (WGS) entry which is preliminary data.</text>
</comment>
<proteinExistence type="predicted"/>
<reference evidence="2 3" key="1">
    <citation type="journal article" date="2019" name="Commun. Biol.">
        <title>The bagworm genome reveals a unique fibroin gene that provides high tensile strength.</title>
        <authorList>
            <person name="Kono N."/>
            <person name="Nakamura H."/>
            <person name="Ohtoshi R."/>
            <person name="Tomita M."/>
            <person name="Numata K."/>
            <person name="Arakawa K."/>
        </authorList>
    </citation>
    <scope>NUCLEOTIDE SEQUENCE [LARGE SCALE GENOMIC DNA]</scope>
</reference>
<evidence type="ECO:0000256" key="1">
    <source>
        <dbReference type="SAM" id="MobiDB-lite"/>
    </source>
</evidence>
<accession>A0A4C1WT46</accession>
<dbReference type="EMBL" id="BGZK01000619">
    <property type="protein sequence ID" value="GBP53265.1"/>
    <property type="molecule type" value="Genomic_DNA"/>
</dbReference>
<organism evidence="2 3">
    <name type="scientific">Eumeta variegata</name>
    <name type="common">Bagworm moth</name>
    <name type="synonym">Eumeta japonica</name>
    <dbReference type="NCBI Taxonomy" id="151549"/>
    <lineage>
        <taxon>Eukaryota</taxon>
        <taxon>Metazoa</taxon>
        <taxon>Ecdysozoa</taxon>
        <taxon>Arthropoda</taxon>
        <taxon>Hexapoda</taxon>
        <taxon>Insecta</taxon>
        <taxon>Pterygota</taxon>
        <taxon>Neoptera</taxon>
        <taxon>Endopterygota</taxon>
        <taxon>Lepidoptera</taxon>
        <taxon>Glossata</taxon>
        <taxon>Ditrysia</taxon>
        <taxon>Tineoidea</taxon>
        <taxon>Psychidae</taxon>
        <taxon>Oiketicinae</taxon>
        <taxon>Eumeta</taxon>
    </lineage>
</organism>
<feature type="region of interest" description="Disordered" evidence="1">
    <location>
        <begin position="62"/>
        <end position="84"/>
    </location>
</feature>
<protein>
    <submittedName>
        <fullName evidence="2">Uncharacterized protein</fullName>
    </submittedName>
</protein>
<dbReference type="AlphaFoldDB" id="A0A4C1WT46"/>
<name>A0A4C1WT46_EUMVA</name>
<evidence type="ECO:0000313" key="2">
    <source>
        <dbReference type="EMBL" id="GBP53265.1"/>
    </source>
</evidence>
<keyword evidence="3" id="KW-1185">Reference proteome</keyword>
<evidence type="ECO:0000313" key="3">
    <source>
        <dbReference type="Proteomes" id="UP000299102"/>
    </source>
</evidence>
<dbReference type="Proteomes" id="UP000299102">
    <property type="component" value="Unassembled WGS sequence"/>
</dbReference>